<comment type="cofactor">
    <cofactor evidence="1">
        <name>Mg(2+)</name>
        <dbReference type="ChEBI" id="CHEBI:18420"/>
    </cofactor>
</comment>
<name>A0A4S5EQP4_9ACTN</name>
<evidence type="ECO:0000256" key="11">
    <source>
        <dbReference type="ARBA" id="ARBA00038905"/>
    </source>
</evidence>
<dbReference type="GO" id="GO:0006260">
    <property type="term" value="P:DNA replication"/>
    <property type="evidence" value="ECO:0007669"/>
    <property type="project" value="UniProtKB-KW"/>
</dbReference>
<proteinExistence type="inferred from homology"/>
<dbReference type="InterPro" id="IPR020476">
    <property type="entry name" value="Nudix_hydrolase"/>
</dbReference>
<evidence type="ECO:0000256" key="3">
    <source>
        <dbReference type="ARBA" id="ARBA00022457"/>
    </source>
</evidence>
<evidence type="ECO:0000259" key="13">
    <source>
        <dbReference type="PROSITE" id="PS51462"/>
    </source>
</evidence>
<dbReference type="InterPro" id="IPR000086">
    <property type="entry name" value="NUDIX_hydrolase_dom"/>
</dbReference>
<dbReference type="Proteomes" id="UP000305282">
    <property type="component" value="Unassembled WGS sequence"/>
</dbReference>
<comment type="catalytic activity">
    <reaction evidence="10">
        <text>8-oxo-dGTP + H2O = 8-oxo-dGMP + diphosphate + H(+)</text>
        <dbReference type="Rhea" id="RHEA:31575"/>
        <dbReference type="ChEBI" id="CHEBI:15377"/>
        <dbReference type="ChEBI" id="CHEBI:15378"/>
        <dbReference type="ChEBI" id="CHEBI:33019"/>
        <dbReference type="ChEBI" id="CHEBI:63224"/>
        <dbReference type="ChEBI" id="CHEBI:77896"/>
        <dbReference type="EC" id="3.6.1.55"/>
    </reaction>
</comment>
<keyword evidence="8" id="KW-0460">Magnesium</keyword>
<evidence type="ECO:0000256" key="4">
    <source>
        <dbReference type="ARBA" id="ARBA00022705"/>
    </source>
</evidence>
<dbReference type="GO" id="GO:0046872">
    <property type="term" value="F:metal ion binding"/>
    <property type="evidence" value="ECO:0007669"/>
    <property type="project" value="UniProtKB-KW"/>
</dbReference>
<evidence type="ECO:0000256" key="1">
    <source>
        <dbReference type="ARBA" id="ARBA00001946"/>
    </source>
</evidence>
<dbReference type="AlphaFoldDB" id="A0A4S5EQP4"/>
<gene>
    <name evidence="14" type="ORF">E7Y31_09645</name>
</gene>
<dbReference type="GO" id="GO:0006281">
    <property type="term" value="P:DNA repair"/>
    <property type="evidence" value="ECO:0007669"/>
    <property type="project" value="UniProtKB-KW"/>
</dbReference>
<dbReference type="PRINTS" id="PR00502">
    <property type="entry name" value="NUDIXFAMILY"/>
</dbReference>
<comment type="similarity">
    <text evidence="2">Belongs to the Nudix hydrolase family.</text>
</comment>
<dbReference type="GO" id="GO:0044715">
    <property type="term" value="F:8-oxo-dGDP phosphatase activity"/>
    <property type="evidence" value="ECO:0007669"/>
    <property type="project" value="TreeGrafter"/>
</dbReference>
<accession>A0A4S5EQP4</accession>
<keyword evidence="15" id="KW-1185">Reference proteome</keyword>
<dbReference type="InterPro" id="IPR015797">
    <property type="entry name" value="NUDIX_hydrolase-like_dom_sf"/>
</dbReference>
<dbReference type="PANTHER" id="PTHR47707">
    <property type="entry name" value="8-OXO-DGTP DIPHOSPHATASE"/>
    <property type="match status" value="1"/>
</dbReference>
<evidence type="ECO:0000256" key="10">
    <source>
        <dbReference type="ARBA" id="ARBA00035861"/>
    </source>
</evidence>
<dbReference type="Pfam" id="PF00293">
    <property type="entry name" value="NUDIX"/>
    <property type="match status" value="1"/>
</dbReference>
<reference evidence="14 15" key="1">
    <citation type="submission" date="2019-04" db="EMBL/GenBank/DDBJ databases">
        <title>Draft genome sequences for three unisolated Alnus-infective Frankia Sp+ strains, AgTrS, AiOr and AvVan, the first sequenced Frankia strains able to sporulate in-planta.</title>
        <authorList>
            <person name="Bethencourt L."/>
            <person name="Vautrin F."/>
            <person name="Taib N."/>
            <person name="Dubost A."/>
            <person name="Castro-Garcia L."/>
            <person name="Imbaud O."/>
            <person name="Abrouk D."/>
            <person name="Fournier P."/>
            <person name="Briolay J."/>
            <person name="Nguyen A."/>
            <person name="Normand P."/>
            <person name="Fernandez M.P."/>
            <person name="Brochier-Armanet C."/>
            <person name="Herrera-Belaroussi A."/>
        </authorList>
    </citation>
    <scope>NUCLEOTIDE SEQUENCE [LARGE SCALE GENOMIC DNA]</scope>
    <source>
        <strain evidence="14 15">AvVan</strain>
    </source>
</reference>
<feature type="domain" description="Nudix hydrolase" evidence="13">
    <location>
        <begin position="35"/>
        <end position="161"/>
    </location>
</feature>
<dbReference type="GO" id="GO:0008413">
    <property type="term" value="F:8-oxo-7,8-dihydroguanosine triphosphate pyrophosphatase activity"/>
    <property type="evidence" value="ECO:0007669"/>
    <property type="project" value="TreeGrafter"/>
</dbReference>
<keyword evidence="7 14" id="KW-0378">Hydrolase</keyword>
<keyword evidence="4" id="KW-0235">DNA replication</keyword>
<dbReference type="RefSeq" id="WP_136447872.1">
    <property type="nucleotide sequence ID" value="NZ_SSXH01000185.1"/>
</dbReference>
<evidence type="ECO:0000256" key="2">
    <source>
        <dbReference type="ARBA" id="ARBA00005582"/>
    </source>
</evidence>
<dbReference type="GO" id="GO:0035539">
    <property type="term" value="F:8-oxo-7,8-dihydrodeoxyguanosine triphosphate pyrophosphatase activity"/>
    <property type="evidence" value="ECO:0007669"/>
    <property type="project" value="UniProtKB-EC"/>
</dbReference>
<keyword evidence="3" id="KW-0515">Mutator protein</keyword>
<keyword evidence="9" id="KW-0234">DNA repair</keyword>
<evidence type="ECO:0000313" key="14">
    <source>
        <dbReference type="EMBL" id="THJ74737.1"/>
    </source>
</evidence>
<protein>
    <recommendedName>
        <fullName evidence="11">8-oxo-dGTP diphosphatase</fullName>
        <ecNumber evidence="11">3.6.1.55</ecNumber>
    </recommendedName>
</protein>
<evidence type="ECO:0000256" key="7">
    <source>
        <dbReference type="ARBA" id="ARBA00022801"/>
    </source>
</evidence>
<dbReference type="OrthoDB" id="9810648at2"/>
<evidence type="ECO:0000256" key="6">
    <source>
        <dbReference type="ARBA" id="ARBA00022763"/>
    </source>
</evidence>
<evidence type="ECO:0000256" key="5">
    <source>
        <dbReference type="ARBA" id="ARBA00022723"/>
    </source>
</evidence>
<dbReference type="PANTHER" id="PTHR47707:SF1">
    <property type="entry name" value="NUDIX HYDROLASE FAMILY PROTEIN"/>
    <property type="match status" value="1"/>
</dbReference>
<evidence type="ECO:0000256" key="12">
    <source>
        <dbReference type="SAM" id="MobiDB-lite"/>
    </source>
</evidence>
<sequence>MNADVGGSRAGASTPPGRGATSGEQADGGAPGAAGGRLVVAVALLDDERRVLAARRCEPRAYAGMWEFPGGKVEPGEDELDALVRECREELDVEIEVGPPLGEVGLASPGWILRVWFGRVTGRSSRLLDHDELRWLAAAELDDVHWMPADGPLVEKLRQALTGPDPIRWPQRP</sequence>
<dbReference type="InterPro" id="IPR047127">
    <property type="entry name" value="MutT-like"/>
</dbReference>
<evidence type="ECO:0000256" key="9">
    <source>
        <dbReference type="ARBA" id="ARBA00023204"/>
    </source>
</evidence>
<dbReference type="PROSITE" id="PS51462">
    <property type="entry name" value="NUDIX"/>
    <property type="match status" value="1"/>
</dbReference>
<organism evidence="14 15">
    <name type="scientific">Candidatus Frankia alpina</name>
    <dbReference type="NCBI Taxonomy" id="2699483"/>
    <lineage>
        <taxon>Bacteria</taxon>
        <taxon>Bacillati</taxon>
        <taxon>Actinomycetota</taxon>
        <taxon>Actinomycetes</taxon>
        <taxon>Frankiales</taxon>
        <taxon>Frankiaceae</taxon>
        <taxon>Frankia</taxon>
    </lineage>
</organism>
<keyword evidence="6" id="KW-0227">DNA damage</keyword>
<evidence type="ECO:0000256" key="8">
    <source>
        <dbReference type="ARBA" id="ARBA00022842"/>
    </source>
</evidence>
<dbReference type="Gene3D" id="3.90.79.10">
    <property type="entry name" value="Nucleoside Triphosphate Pyrophosphohydrolase"/>
    <property type="match status" value="1"/>
</dbReference>
<keyword evidence="5" id="KW-0479">Metal-binding</keyword>
<dbReference type="GO" id="GO:0044716">
    <property type="term" value="F:8-oxo-GDP phosphatase activity"/>
    <property type="evidence" value="ECO:0007669"/>
    <property type="project" value="TreeGrafter"/>
</dbReference>
<dbReference type="EMBL" id="SSXH01000185">
    <property type="protein sequence ID" value="THJ74737.1"/>
    <property type="molecule type" value="Genomic_DNA"/>
</dbReference>
<dbReference type="SUPFAM" id="SSF55811">
    <property type="entry name" value="Nudix"/>
    <property type="match status" value="1"/>
</dbReference>
<comment type="caution">
    <text evidence="14">The sequence shown here is derived from an EMBL/GenBank/DDBJ whole genome shotgun (WGS) entry which is preliminary data.</text>
</comment>
<evidence type="ECO:0000313" key="15">
    <source>
        <dbReference type="Proteomes" id="UP000305282"/>
    </source>
</evidence>
<feature type="region of interest" description="Disordered" evidence="12">
    <location>
        <begin position="1"/>
        <end position="32"/>
    </location>
</feature>
<dbReference type="CDD" id="cd03425">
    <property type="entry name" value="NUDIX_MutT_NudA_like"/>
    <property type="match status" value="1"/>
</dbReference>
<dbReference type="EC" id="3.6.1.55" evidence="11"/>